<reference evidence="5 6" key="1">
    <citation type="submission" date="2019-03" db="EMBL/GenBank/DDBJ databases">
        <title>Draft Genome Sequence of Desulfosporosinus fructosivorans Strain 63.6F, Isolated from Marine Sediment in the Baltic Sea.</title>
        <authorList>
            <person name="Hausmann B."/>
            <person name="Vandieken V."/>
            <person name="Pjevac P."/>
            <person name="Schreck K."/>
            <person name="Herbold C.W."/>
            <person name="Loy A."/>
        </authorList>
    </citation>
    <scope>NUCLEOTIDE SEQUENCE [LARGE SCALE GENOMIC DNA]</scope>
    <source>
        <strain evidence="5 6">63.6F</strain>
    </source>
</reference>
<comment type="caution">
    <text evidence="5">The sequence shown here is derived from an EMBL/GenBank/DDBJ whole genome shotgun (WGS) entry which is preliminary data.</text>
</comment>
<sequence>MDPIVTQRLLELKPQRIIYVSCDPGTLARDLAVLNQGGYRVDSVQPVDMFPWTMHVETVILMTNSGSKGK</sequence>
<dbReference type="EMBL" id="SPQQ01000030">
    <property type="protein sequence ID" value="TGE34762.1"/>
    <property type="molecule type" value="Genomic_DNA"/>
</dbReference>
<dbReference type="PROSITE" id="PS01231">
    <property type="entry name" value="TRMA_2"/>
    <property type="match status" value="1"/>
</dbReference>
<dbReference type="InterPro" id="IPR029063">
    <property type="entry name" value="SAM-dependent_MTases_sf"/>
</dbReference>
<evidence type="ECO:0000256" key="2">
    <source>
        <dbReference type="ARBA" id="ARBA00022679"/>
    </source>
</evidence>
<accession>A0A4Z0QVE4</accession>
<dbReference type="PANTHER" id="PTHR11061">
    <property type="entry name" value="RNA M5U METHYLTRANSFERASE"/>
    <property type="match status" value="1"/>
</dbReference>
<dbReference type="InterPro" id="IPR010280">
    <property type="entry name" value="U5_MeTrfase_fam"/>
</dbReference>
<keyword evidence="2 4" id="KW-0808">Transferase</keyword>
<dbReference type="Proteomes" id="UP000298460">
    <property type="component" value="Unassembled WGS sequence"/>
</dbReference>
<dbReference type="GO" id="GO:0070041">
    <property type="term" value="F:rRNA (uridine-C5-)-methyltransferase activity"/>
    <property type="evidence" value="ECO:0007669"/>
    <property type="project" value="TreeGrafter"/>
</dbReference>
<evidence type="ECO:0000313" key="6">
    <source>
        <dbReference type="Proteomes" id="UP000298460"/>
    </source>
</evidence>
<comment type="similarity">
    <text evidence="4">Belongs to the class I-like SAM-binding methyltransferase superfamily. RNA M5U methyltransferase family.</text>
</comment>
<dbReference type="AlphaFoldDB" id="A0A4Z0QVE4"/>
<evidence type="ECO:0000256" key="3">
    <source>
        <dbReference type="ARBA" id="ARBA00022691"/>
    </source>
</evidence>
<dbReference type="Gene3D" id="3.40.50.150">
    <property type="entry name" value="Vaccinia Virus protein VP39"/>
    <property type="match status" value="1"/>
</dbReference>
<organism evidence="5 6">
    <name type="scientific">Desulfosporosinus fructosivorans</name>
    <dbReference type="NCBI Taxonomy" id="2018669"/>
    <lineage>
        <taxon>Bacteria</taxon>
        <taxon>Bacillati</taxon>
        <taxon>Bacillota</taxon>
        <taxon>Clostridia</taxon>
        <taxon>Eubacteriales</taxon>
        <taxon>Desulfitobacteriaceae</taxon>
        <taxon>Desulfosporosinus</taxon>
    </lineage>
</organism>
<keyword evidence="3 4" id="KW-0949">S-adenosyl-L-methionine</keyword>
<evidence type="ECO:0000256" key="1">
    <source>
        <dbReference type="ARBA" id="ARBA00022603"/>
    </source>
</evidence>
<proteinExistence type="inferred from homology"/>
<feature type="active site" description="Nucleophile" evidence="4">
    <location>
        <position position="22"/>
    </location>
</feature>
<evidence type="ECO:0008006" key="7">
    <source>
        <dbReference type="Google" id="ProtNLM"/>
    </source>
</evidence>
<dbReference type="OrthoDB" id="9804590at2"/>
<dbReference type="InterPro" id="IPR030391">
    <property type="entry name" value="MeTrfase_TrmA_CS"/>
</dbReference>
<dbReference type="PANTHER" id="PTHR11061:SF30">
    <property type="entry name" value="TRNA (URACIL(54)-C(5))-METHYLTRANSFERASE"/>
    <property type="match status" value="1"/>
</dbReference>
<name>A0A4Z0QVE4_9FIRM</name>
<keyword evidence="1 4" id="KW-0489">Methyltransferase</keyword>
<dbReference type="Pfam" id="PF05958">
    <property type="entry name" value="tRNA_U5-meth_tr"/>
    <property type="match status" value="1"/>
</dbReference>
<dbReference type="GO" id="GO:0070475">
    <property type="term" value="P:rRNA base methylation"/>
    <property type="evidence" value="ECO:0007669"/>
    <property type="project" value="TreeGrafter"/>
</dbReference>
<evidence type="ECO:0000256" key="4">
    <source>
        <dbReference type="PROSITE-ProRule" id="PRU01024"/>
    </source>
</evidence>
<evidence type="ECO:0000313" key="5">
    <source>
        <dbReference type="EMBL" id="TGE34762.1"/>
    </source>
</evidence>
<comment type="caution">
    <text evidence="4">Lacks conserved residue(s) required for the propagation of feature annotation.</text>
</comment>
<dbReference type="PROSITE" id="PS51687">
    <property type="entry name" value="SAM_MT_RNA_M5U"/>
    <property type="match status" value="1"/>
</dbReference>
<gene>
    <name evidence="5" type="ORF">E4K67_28915</name>
</gene>
<keyword evidence="6" id="KW-1185">Reference proteome</keyword>
<protein>
    <recommendedName>
        <fullName evidence="7">Class I SAM-dependent RNA methyltransferase</fullName>
    </recommendedName>
</protein>
<dbReference type="SUPFAM" id="SSF53335">
    <property type="entry name" value="S-adenosyl-L-methionine-dependent methyltransferases"/>
    <property type="match status" value="1"/>
</dbReference>